<dbReference type="Gene3D" id="2.60.120.620">
    <property type="entry name" value="q2cbj1_9rhob like domain"/>
    <property type="match status" value="1"/>
</dbReference>
<evidence type="ECO:0000256" key="3">
    <source>
        <dbReference type="ARBA" id="ARBA00022964"/>
    </source>
</evidence>
<dbReference type="Proteomes" id="UP000044841">
    <property type="component" value="Unassembled WGS sequence"/>
</dbReference>
<dbReference type="PANTHER" id="PTHR10869:SF236">
    <property type="entry name" value="PROLYL 4-HYDROXYLASE ALPHA SUBUNIT DOMAIN-CONTAINING PROTEIN"/>
    <property type="match status" value="1"/>
</dbReference>
<dbReference type="InterPro" id="IPR045054">
    <property type="entry name" value="P4HA-like"/>
</dbReference>
<reference evidence="8 9" key="1">
    <citation type="submission" date="2015-07" db="EMBL/GenBank/DDBJ databases">
        <authorList>
            <person name="Noorani M."/>
        </authorList>
    </citation>
    <scope>NUCLEOTIDE SEQUENCE [LARGE SCALE GENOMIC DNA]</scope>
    <source>
        <strain evidence="8">BBA 69670</strain>
    </source>
</reference>
<dbReference type="GO" id="GO:0005506">
    <property type="term" value="F:iron ion binding"/>
    <property type="evidence" value="ECO:0007669"/>
    <property type="project" value="InterPro"/>
</dbReference>
<organism evidence="8 9">
    <name type="scientific">Rhizoctonia solani</name>
    <dbReference type="NCBI Taxonomy" id="456999"/>
    <lineage>
        <taxon>Eukaryota</taxon>
        <taxon>Fungi</taxon>
        <taxon>Dikarya</taxon>
        <taxon>Basidiomycota</taxon>
        <taxon>Agaricomycotina</taxon>
        <taxon>Agaricomycetes</taxon>
        <taxon>Cantharellales</taxon>
        <taxon>Ceratobasidiaceae</taxon>
        <taxon>Rhizoctonia</taxon>
    </lineage>
</organism>
<keyword evidence="9" id="KW-1185">Reference proteome</keyword>
<gene>
    <name evidence="8" type="ORF">RSOLAG22IIIB_10530</name>
</gene>
<evidence type="ECO:0000259" key="7">
    <source>
        <dbReference type="PROSITE" id="PS51471"/>
    </source>
</evidence>
<keyword evidence="4" id="KW-0560">Oxidoreductase</keyword>
<dbReference type="EMBL" id="CYGV01001346">
    <property type="protein sequence ID" value="CUA73101.1"/>
    <property type="molecule type" value="Genomic_DNA"/>
</dbReference>
<keyword evidence="2" id="KW-0479">Metal-binding</keyword>
<proteinExistence type="predicted"/>
<evidence type="ECO:0000256" key="5">
    <source>
        <dbReference type="ARBA" id="ARBA00023004"/>
    </source>
</evidence>
<comment type="cofactor">
    <cofactor evidence="1">
        <name>L-ascorbate</name>
        <dbReference type="ChEBI" id="CHEBI:38290"/>
    </cofactor>
</comment>
<dbReference type="InterPro" id="IPR006620">
    <property type="entry name" value="Pro_4_hyd_alph"/>
</dbReference>
<feature type="compositionally biased region" description="Polar residues" evidence="6">
    <location>
        <begin position="9"/>
        <end position="21"/>
    </location>
</feature>
<evidence type="ECO:0000256" key="6">
    <source>
        <dbReference type="SAM" id="MobiDB-lite"/>
    </source>
</evidence>
<dbReference type="GO" id="GO:0005783">
    <property type="term" value="C:endoplasmic reticulum"/>
    <property type="evidence" value="ECO:0007669"/>
    <property type="project" value="TreeGrafter"/>
</dbReference>
<protein>
    <recommendedName>
        <fullName evidence="7">Fe2OG dioxygenase domain-containing protein</fullName>
    </recommendedName>
</protein>
<evidence type="ECO:0000256" key="4">
    <source>
        <dbReference type="ARBA" id="ARBA00023002"/>
    </source>
</evidence>
<sequence length="236" mass="26455">MPRKKTELLHQTSVTQSRPTQGELQWPTIGVKEGLECQELIPDQIYIIDDFLSREECALFSKFITGLPLVATPPPKKGEATRVNHRISFQSKDFAEVIYNALSPHLPPLPCSETRVSDAVPAGCNSNIRLYKYGPGEYFGPHYDESVRDKGTGWWSEWTVLIYISGREDGIDGGQTVFFKPIPGSKKNTEEIVPPLTRGSALIHRHGRACMLHEGREVKAGTKLVLRSDIMFTYPS</sequence>
<dbReference type="Pfam" id="PF13640">
    <property type="entry name" value="2OG-FeII_Oxy_3"/>
    <property type="match status" value="1"/>
</dbReference>
<feature type="domain" description="Fe2OG dioxygenase" evidence="7">
    <location>
        <begin position="124"/>
        <end position="235"/>
    </location>
</feature>
<dbReference type="GO" id="GO:0031418">
    <property type="term" value="F:L-ascorbic acid binding"/>
    <property type="evidence" value="ECO:0007669"/>
    <property type="project" value="InterPro"/>
</dbReference>
<evidence type="ECO:0000256" key="1">
    <source>
        <dbReference type="ARBA" id="ARBA00001961"/>
    </source>
</evidence>
<dbReference type="AlphaFoldDB" id="A0A0K6G3K4"/>
<evidence type="ECO:0000256" key="2">
    <source>
        <dbReference type="ARBA" id="ARBA00022723"/>
    </source>
</evidence>
<evidence type="ECO:0000313" key="9">
    <source>
        <dbReference type="Proteomes" id="UP000044841"/>
    </source>
</evidence>
<dbReference type="PROSITE" id="PS51471">
    <property type="entry name" value="FE2OG_OXY"/>
    <property type="match status" value="1"/>
</dbReference>
<dbReference type="SMART" id="SM00702">
    <property type="entry name" value="P4Hc"/>
    <property type="match status" value="1"/>
</dbReference>
<dbReference type="PANTHER" id="PTHR10869">
    <property type="entry name" value="PROLYL 4-HYDROXYLASE ALPHA SUBUNIT"/>
    <property type="match status" value="1"/>
</dbReference>
<evidence type="ECO:0000313" key="8">
    <source>
        <dbReference type="EMBL" id="CUA73101.1"/>
    </source>
</evidence>
<dbReference type="GO" id="GO:0004656">
    <property type="term" value="F:procollagen-proline 4-dioxygenase activity"/>
    <property type="evidence" value="ECO:0007669"/>
    <property type="project" value="TreeGrafter"/>
</dbReference>
<feature type="region of interest" description="Disordered" evidence="6">
    <location>
        <begin position="1"/>
        <end position="21"/>
    </location>
</feature>
<dbReference type="InterPro" id="IPR044862">
    <property type="entry name" value="Pro_4_hyd_alph_FE2OG_OXY"/>
</dbReference>
<accession>A0A0K6G3K4</accession>
<name>A0A0K6G3K4_9AGAM</name>
<dbReference type="InterPro" id="IPR005123">
    <property type="entry name" value="Oxoglu/Fe-dep_dioxygenase_dom"/>
</dbReference>
<keyword evidence="3" id="KW-0223">Dioxygenase</keyword>
<keyword evidence="5" id="KW-0408">Iron</keyword>